<protein>
    <submittedName>
        <fullName evidence="1">Uncharacterized protein</fullName>
    </submittedName>
</protein>
<dbReference type="VEuPathDB" id="FungiDB:BLGHR1_15299"/>
<reference evidence="1 2" key="1">
    <citation type="submission" date="2017-11" db="EMBL/GenBank/DDBJ databases">
        <authorList>
            <person name="Kracher B."/>
        </authorList>
    </citation>
    <scope>NUCLEOTIDE SEQUENCE [LARGE SCALE GENOMIC DNA]</scope>
    <source>
        <strain evidence="1 2">RACE1</strain>
    </source>
</reference>
<proteinExistence type="predicted"/>
<dbReference type="EMBL" id="UNSH01000067">
    <property type="protein sequence ID" value="SZF04502.1"/>
    <property type="molecule type" value="Genomic_DNA"/>
</dbReference>
<sequence>MVVPNSIGWRHIIPIFGREGLREGWTNSRNMAFASLEVGWYEINDSLVNFLCSFCRRHSCCIRFPIS</sequence>
<dbReference type="Proteomes" id="UP000275772">
    <property type="component" value="Unassembled WGS sequence"/>
</dbReference>
<gene>
    <name evidence="1" type="ORF">BLGHR1_15299</name>
</gene>
<evidence type="ECO:0000313" key="1">
    <source>
        <dbReference type="EMBL" id="SZF04502.1"/>
    </source>
</evidence>
<organism evidence="1 2">
    <name type="scientific">Blumeria hordei</name>
    <name type="common">Barley powdery mildew</name>
    <name type="synonym">Blumeria graminis f. sp. hordei</name>
    <dbReference type="NCBI Taxonomy" id="2867405"/>
    <lineage>
        <taxon>Eukaryota</taxon>
        <taxon>Fungi</taxon>
        <taxon>Dikarya</taxon>
        <taxon>Ascomycota</taxon>
        <taxon>Pezizomycotina</taxon>
        <taxon>Leotiomycetes</taxon>
        <taxon>Erysiphales</taxon>
        <taxon>Erysiphaceae</taxon>
        <taxon>Blumeria</taxon>
    </lineage>
</organism>
<accession>A0A383UYW5</accession>
<evidence type="ECO:0000313" key="2">
    <source>
        <dbReference type="Proteomes" id="UP000275772"/>
    </source>
</evidence>
<dbReference type="AlphaFoldDB" id="A0A383UYW5"/>
<name>A0A383UYW5_BLUHO</name>